<dbReference type="Proteomes" id="UP000063991">
    <property type="component" value="Chromosome"/>
</dbReference>
<name>A0A126Q0K0_ALTMA</name>
<accession>A0A126Q0K0</accession>
<sequence length="111" mass="12753">MTDSQTSVHFRLTKLDAMQAYTLKREIEGAYFSKREELVDEKGSGAFIGMVPLKESLFDELNDYVIRQQIQYDDCDIYVESKIANGDIAVPRVVNKLLKYIDCKLTFAFAK</sequence>
<proteinExistence type="predicted"/>
<evidence type="ECO:0000313" key="2">
    <source>
        <dbReference type="Proteomes" id="UP000063991"/>
    </source>
</evidence>
<dbReference type="AlphaFoldDB" id="A0A126Q0K0"/>
<protein>
    <submittedName>
        <fullName evidence="1">Uncharacterized protein</fullName>
    </submittedName>
</protein>
<gene>
    <name evidence="1" type="ORF">AVL55_11820</name>
</gene>
<dbReference type="OrthoDB" id="6331814at2"/>
<reference evidence="1 2" key="1">
    <citation type="submission" date="2015-12" db="EMBL/GenBank/DDBJ databases">
        <authorList>
            <person name="Shamseldin A."/>
            <person name="Moawad H."/>
            <person name="Abd El-Rahim W.M."/>
            <person name="Sadowsky M.J."/>
        </authorList>
    </citation>
    <scope>NUCLEOTIDE SEQUENCE [LARGE SCALE GENOMIC DNA]</scope>
    <source>
        <strain evidence="1 2">D7</strain>
    </source>
</reference>
<dbReference type="RefSeq" id="WP_049587648.1">
    <property type="nucleotide sequence ID" value="NZ_CP014323.1"/>
</dbReference>
<organism evidence="1 2">
    <name type="scientific">Alteromonas macleodii</name>
    <name type="common">Pseudoalteromonas macleodii</name>
    <dbReference type="NCBI Taxonomy" id="28108"/>
    <lineage>
        <taxon>Bacteria</taxon>
        <taxon>Pseudomonadati</taxon>
        <taxon>Pseudomonadota</taxon>
        <taxon>Gammaproteobacteria</taxon>
        <taxon>Alteromonadales</taxon>
        <taxon>Alteromonadaceae</taxon>
        <taxon>Alteromonas/Salinimonas group</taxon>
        <taxon>Alteromonas</taxon>
    </lineage>
</organism>
<dbReference type="EMBL" id="CP014323">
    <property type="protein sequence ID" value="AMJ98794.1"/>
    <property type="molecule type" value="Genomic_DNA"/>
</dbReference>
<evidence type="ECO:0000313" key="1">
    <source>
        <dbReference type="EMBL" id="AMJ98794.1"/>
    </source>
</evidence>